<dbReference type="GeneID" id="16075475"/>
<protein>
    <recommendedName>
        <fullName evidence="6">AP-4 complex subunit epsilon-1 C-terminal domain-containing protein</fullName>
    </recommendedName>
</protein>
<accession>F2U7H5</accession>
<feature type="compositionally biased region" description="Low complexity" evidence="5">
    <location>
        <begin position="854"/>
        <end position="863"/>
    </location>
</feature>
<dbReference type="InterPro" id="IPR011989">
    <property type="entry name" value="ARM-like"/>
</dbReference>
<feature type="compositionally biased region" description="Basic residues" evidence="5">
    <location>
        <begin position="833"/>
        <end position="849"/>
    </location>
</feature>
<dbReference type="KEGG" id="sre:PTSG_12113"/>
<sequence>MSRAPKLPSFIASHLQGANVPPGASKEFCNLIKAIGESGTNHEETRIIAKEAKVLEERLRQPNITKKQMKEYLIRLLYCEMLGKEVSFGYIHAVKFTQHSSLLEKRVGYLAVSLLLHEDHELIYLLVNTIQRDLQSTNIVEICMALTVVCKLINAEMIPAVLQYVVPALGHSREIVRKKAVLALHRFYQRSPSSITHLMPKIRRALYDQDPGVMAASLNLFYDMIVDDASKNKDLVPSFVSVLKQVVEHRLPKDFDYHKVPAPWMQIKLLKILALLGKDDRAASESMYEVLRDCLRRADIQSSAAYAVLYQCVLTCTQIYPSSQLVELAAKSVGRFLRTDNNNLKYLGITALASVVSVNPSYASPHKALVIECLDDPDETLKRKTLDLLCKMTNPANVKVIVEKLLGYLKSTVDTYLRKDLVPRIIELAERYAPDNVWYVETINTLFQTAGDLVHDRIAHNLMRLIAEGTEDDELDAELRVFATESYIELLEEPSLPDVLVQTMAWVVGEYAYLAEDYDQEIVLQLVCDLLNRTYDDEATTKGWIITAIAKLVAQTGLFPNAVRDQLQVWLSSVSSDIQQRCAEVLALVQNGSLMREVLPIDASCEDIEVDEDLSFLDSVVQTALQNGARPYEAHDINIRKEQPAHTTESTNVASTFNFEPYEAPQDPDQASSSAAFNQSIFSNAQADPVLSQLPSHRGAGDASSTGTGRTTPTDASSTAAKPSAASALQVKARRWGRGGDLVKKQQQQAAQEQPSTTEAAEGASHQQQQQQQEDQQQQQRQEEEDRRRREEEAAAKRQAQQRAASRPMDEEKRQLADSIFVSADNAPVSPRTARRSRAKKSRAARGARRRDGGASTAARSAAPVGDLLSLDDEPQQQQQQPSAGDDLMGLDLLGDSQPAVTSTTTASHAQQQDAAGDLLGDFFGSSTTTTAPSATTSSSPPPPSYDNFMSSSLPVSNAQEQQQQQTSGQDLLGGLDDDFGLGGLSMSSSSSQQQQPQYASSSTNGGGGGMDLLSLGGFGESSTDSTGGGDGGLLMPSNSAEATTSASTAGGDGAEDGIPGTLLVKDDNFVVSYVKEQADDCVHVDVHVKNMTSHVSSGLVTKLDGSRGLDRVDAHKLETKFGMKTSAGGSATQRTSWIAASISAGMSIQGQTTYLQGGATRTLRFKIPLSPPDFLRPLSLSTEEFGAMWQSQCTAERAQMITSSPVTTVDDLSSSALETLHLSTVAIIGAEVIMAGQLLNNSDRVCLIHWRVDAPTLHAAVRTKSMPFTEAVLQVVVSSFRS</sequence>
<dbReference type="Pfam" id="PF01602">
    <property type="entry name" value="Adaptin_N"/>
    <property type="match status" value="1"/>
</dbReference>
<feature type="compositionally biased region" description="Low complexity" evidence="5">
    <location>
        <begin position="711"/>
        <end position="728"/>
    </location>
</feature>
<feature type="compositionally biased region" description="Low complexity" evidence="5">
    <location>
        <begin position="797"/>
        <end position="807"/>
    </location>
</feature>
<evidence type="ECO:0000256" key="5">
    <source>
        <dbReference type="SAM" id="MobiDB-lite"/>
    </source>
</evidence>
<keyword evidence="8" id="KW-1185">Reference proteome</keyword>
<keyword evidence="3" id="KW-0653">Protein transport</keyword>
<dbReference type="InParanoid" id="F2U7H5"/>
<organism evidence="8">
    <name type="scientific">Salpingoeca rosetta (strain ATCC 50818 / BSB-021)</name>
    <dbReference type="NCBI Taxonomy" id="946362"/>
    <lineage>
        <taxon>Eukaryota</taxon>
        <taxon>Choanoflagellata</taxon>
        <taxon>Craspedida</taxon>
        <taxon>Salpingoecidae</taxon>
        <taxon>Salpingoeca</taxon>
    </lineage>
</organism>
<evidence type="ECO:0000256" key="2">
    <source>
        <dbReference type="ARBA" id="ARBA00022448"/>
    </source>
</evidence>
<feature type="compositionally biased region" description="Polar residues" evidence="5">
    <location>
        <begin position="948"/>
        <end position="959"/>
    </location>
</feature>
<dbReference type="Pfam" id="PF14807">
    <property type="entry name" value="AP4E_app_platf"/>
    <property type="match status" value="1"/>
</dbReference>
<dbReference type="eggNOG" id="KOG1062">
    <property type="taxonomic scope" value="Eukaryota"/>
</dbReference>
<evidence type="ECO:0000259" key="6">
    <source>
        <dbReference type="SMART" id="SM01356"/>
    </source>
</evidence>
<dbReference type="InterPro" id="IPR050840">
    <property type="entry name" value="Adaptor_Complx_Large_Subunit"/>
</dbReference>
<feature type="domain" description="AP-4 complex subunit epsilon-1 C-terminal" evidence="6">
    <location>
        <begin position="1177"/>
        <end position="1282"/>
    </location>
</feature>
<feature type="compositionally biased region" description="Basic and acidic residues" evidence="5">
    <location>
        <begin position="781"/>
        <end position="796"/>
    </location>
</feature>
<dbReference type="SUPFAM" id="SSF48371">
    <property type="entry name" value="ARM repeat"/>
    <property type="match status" value="1"/>
</dbReference>
<dbReference type="InterPro" id="IPR002553">
    <property type="entry name" value="Clathrin/coatomer_adapt-like_N"/>
</dbReference>
<feature type="compositionally biased region" description="Low complexity" evidence="5">
    <location>
        <begin position="746"/>
        <end position="780"/>
    </location>
</feature>
<keyword evidence="2" id="KW-0813">Transport</keyword>
<feature type="region of interest" description="Disordered" evidence="5">
    <location>
        <begin position="692"/>
        <end position="1055"/>
    </location>
</feature>
<feature type="compositionally biased region" description="Low complexity" evidence="5">
    <location>
        <begin position="985"/>
        <end position="1004"/>
    </location>
</feature>
<dbReference type="InterPro" id="IPR016024">
    <property type="entry name" value="ARM-type_fold"/>
</dbReference>
<dbReference type="OMA" id="KMTNPAN"/>
<evidence type="ECO:0000313" key="7">
    <source>
        <dbReference type="EMBL" id="EGD83392.1"/>
    </source>
</evidence>
<feature type="compositionally biased region" description="Low complexity" evidence="5">
    <location>
        <begin position="960"/>
        <end position="975"/>
    </location>
</feature>
<feature type="compositionally biased region" description="Low complexity" evidence="5">
    <location>
        <begin position="876"/>
        <end position="916"/>
    </location>
</feature>
<name>F2U7H5_SALR5</name>
<dbReference type="GO" id="GO:0006886">
    <property type="term" value="P:intracellular protein transport"/>
    <property type="evidence" value="ECO:0007669"/>
    <property type="project" value="InterPro"/>
</dbReference>
<dbReference type="Gene3D" id="1.25.10.10">
    <property type="entry name" value="Leucine-rich Repeat Variant"/>
    <property type="match status" value="1"/>
</dbReference>
<feature type="compositionally biased region" description="Low complexity" evidence="5">
    <location>
        <begin position="1012"/>
        <end position="1026"/>
    </location>
</feature>
<dbReference type="GO" id="GO:0030117">
    <property type="term" value="C:membrane coat"/>
    <property type="evidence" value="ECO:0007669"/>
    <property type="project" value="InterPro"/>
</dbReference>
<dbReference type="OrthoDB" id="29308at2759"/>
<dbReference type="GO" id="GO:0016192">
    <property type="term" value="P:vesicle-mediated transport"/>
    <property type="evidence" value="ECO:0007669"/>
    <property type="project" value="InterPro"/>
</dbReference>
<feature type="compositionally biased region" description="Low complexity" evidence="5">
    <location>
        <begin position="926"/>
        <end position="939"/>
    </location>
</feature>
<evidence type="ECO:0000256" key="3">
    <source>
        <dbReference type="ARBA" id="ARBA00022927"/>
    </source>
</evidence>
<keyword evidence="4" id="KW-0472">Membrane</keyword>
<reference evidence="7" key="1">
    <citation type="submission" date="2009-08" db="EMBL/GenBank/DDBJ databases">
        <title>Annotation of Salpingoeca rosetta.</title>
        <authorList>
            <consortium name="The Broad Institute Genome Sequencing Platform"/>
            <person name="Russ C."/>
            <person name="Cuomo C."/>
            <person name="Burger G."/>
            <person name="Gray M.W."/>
            <person name="Holland P.W.H."/>
            <person name="King N."/>
            <person name="Lang F.B.F."/>
            <person name="Roger A.J."/>
            <person name="Ruiz-Trillo I."/>
            <person name="Young S.K."/>
            <person name="Zeng Q."/>
            <person name="Gargeya S."/>
            <person name="Alvarado L."/>
            <person name="Berlin A."/>
            <person name="Chapman S.B."/>
            <person name="Chen Z."/>
            <person name="Freedman E."/>
            <person name="Gellesch M."/>
            <person name="Goldberg J."/>
            <person name="Griggs A."/>
            <person name="Gujja S."/>
            <person name="Heilman E."/>
            <person name="Heiman D."/>
            <person name="Howarth C."/>
            <person name="Mehta T."/>
            <person name="Neiman D."/>
            <person name="Pearson M."/>
            <person name="Roberts A."/>
            <person name="Saif S."/>
            <person name="Shea T."/>
            <person name="Shenoy N."/>
            <person name="Sisk P."/>
            <person name="Stolte C."/>
            <person name="Sykes S."/>
            <person name="White J."/>
            <person name="Yandava C."/>
            <person name="Haas B."/>
            <person name="Nusbaum C."/>
            <person name="Birren B."/>
        </authorList>
    </citation>
    <scope>NUCLEOTIDE SEQUENCE [LARGE SCALE GENOMIC DNA]</scope>
    <source>
        <strain evidence="7">ATCC 50818</strain>
    </source>
</reference>
<dbReference type="EMBL" id="GL832963">
    <property type="protein sequence ID" value="EGD83392.1"/>
    <property type="molecule type" value="Genomic_DNA"/>
</dbReference>
<comment type="subcellular location">
    <subcellularLocation>
        <location evidence="1">Endomembrane system</location>
    </subcellularLocation>
</comment>
<dbReference type="SMART" id="SM01356">
    <property type="entry name" value="AP4E_app_platf"/>
    <property type="match status" value="1"/>
</dbReference>
<dbReference type="STRING" id="946362.F2U7H5"/>
<evidence type="ECO:0000256" key="1">
    <source>
        <dbReference type="ARBA" id="ARBA00004308"/>
    </source>
</evidence>
<evidence type="ECO:0000256" key="4">
    <source>
        <dbReference type="ARBA" id="ARBA00023136"/>
    </source>
</evidence>
<feature type="compositionally biased region" description="Low complexity" evidence="5">
    <location>
        <begin position="1040"/>
        <end position="1050"/>
    </location>
</feature>
<dbReference type="Proteomes" id="UP000007799">
    <property type="component" value="Unassembled WGS sequence"/>
</dbReference>
<gene>
    <name evidence="7" type="ORF">PTSG_12113</name>
</gene>
<dbReference type="GO" id="GO:0012505">
    <property type="term" value="C:endomembrane system"/>
    <property type="evidence" value="ECO:0007669"/>
    <property type="project" value="UniProtKB-SubCell"/>
</dbReference>
<dbReference type="FunCoup" id="F2U7H5">
    <property type="interactions" value="1157"/>
</dbReference>
<dbReference type="PANTHER" id="PTHR22780">
    <property type="entry name" value="ADAPTIN, ALPHA/GAMMA/EPSILON"/>
    <property type="match status" value="1"/>
</dbReference>
<evidence type="ECO:0000313" key="8">
    <source>
        <dbReference type="Proteomes" id="UP000007799"/>
    </source>
</evidence>
<dbReference type="RefSeq" id="XP_004994896.1">
    <property type="nucleotide sequence ID" value="XM_004994839.1"/>
</dbReference>
<dbReference type="InterPro" id="IPR028269">
    <property type="entry name" value="AP4E1_C"/>
</dbReference>
<proteinExistence type="predicted"/>